<proteinExistence type="inferred from homology"/>
<dbReference type="PROSITE" id="PS50404">
    <property type="entry name" value="GST_NTER"/>
    <property type="match status" value="1"/>
</dbReference>
<dbReference type="SUPFAM" id="SSF47616">
    <property type="entry name" value="GST C-terminal domain-like"/>
    <property type="match status" value="1"/>
</dbReference>
<dbReference type="InterPro" id="IPR036282">
    <property type="entry name" value="Glutathione-S-Trfase_C_sf"/>
</dbReference>
<comment type="subcellular location">
    <subcellularLocation>
        <location evidence="1">Cytoplasm</location>
    </subcellularLocation>
</comment>
<dbReference type="InterPro" id="IPR051369">
    <property type="entry name" value="GST_Theta"/>
</dbReference>
<accession>A0ABQ9WHW5</accession>
<feature type="domain" description="GST C-terminal" evidence="5">
    <location>
        <begin position="125"/>
        <end position="255"/>
    </location>
</feature>
<comment type="similarity">
    <text evidence="3">Belongs to the GST superfamily.</text>
</comment>
<evidence type="ECO:0000313" key="6">
    <source>
        <dbReference type="EMBL" id="KAK2121244.1"/>
    </source>
</evidence>
<reference evidence="6 7" key="1">
    <citation type="submission" date="2023-05" db="EMBL/GenBank/DDBJ databases">
        <title>B98-5 Cell Line De Novo Hybrid Assembly: An Optical Mapping Approach.</title>
        <authorList>
            <person name="Kananen K."/>
            <person name="Auerbach J.A."/>
            <person name="Kautto E."/>
            <person name="Blachly J.S."/>
        </authorList>
    </citation>
    <scope>NUCLEOTIDE SEQUENCE [LARGE SCALE GENOMIC DNA]</scope>
    <source>
        <strain evidence="6">B95-8</strain>
        <tissue evidence="6">Cell line</tissue>
    </source>
</reference>
<dbReference type="SFLD" id="SFLDG00358">
    <property type="entry name" value="Main_(cytGST)"/>
    <property type="match status" value="1"/>
</dbReference>
<evidence type="ECO:0000259" key="5">
    <source>
        <dbReference type="PROSITE" id="PS50405"/>
    </source>
</evidence>
<dbReference type="InterPro" id="IPR040079">
    <property type="entry name" value="Glutathione_S-Trfase"/>
</dbReference>
<feature type="domain" description="GST N-terminal" evidence="4">
    <location>
        <begin position="1"/>
        <end position="119"/>
    </location>
</feature>
<dbReference type="Gene3D" id="1.20.1050.10">
    <property type="match status" value="1"/>
</dbReference>
<dbReference type="Pfam" id="PF02798">
    <property type="entry name" value="GST_N"/>
    <property type="match status" value="1"/>
</dbReference>
<protein>
    <recommendedName>
        <fullName evidence="8">Glutathione transferase</fullName>
    </recommendedName>
</protein>
<dbReference type="PANTHER" id="PTHR43917">
    <property type="match status" value="1"/>
</dbReference>
<dbReference type="InterPro" id="IPR004045">
    <property type="entry name" value="Glutathione_S-Trfase_N"/>
</dbReference>
<comment type="caution">
    <text evidence="6">The sequence shown here is derived from an EMBL/GenBank/DDBJ whole genome shotgun (WGS) entry which is preliminary data.</text>
</comment>
<dbReference type="SUPFAM" id="SSF52833">
    <property type="entry name" value="Thioredoxin-like"/>
    <property type="match status" value="1"/>
</dbReference>
<dbReference type="EMBL" id="JASSZA010000001">
    <property type="protein sequence ID" value="KAK2121244.1"/>
    <property type="molecule type" value="Genomic_DNA"/>
</dbReference>
<dbReference type="InterPro" id="IPR010987">
    <property type="entry name" value="Glutathione-S-Trfase_C-like"/>
</dbReference>
<keyword evidence="7" id="KW-1185">Reference proteome</keyword>
<name>A0ABQ9WHW5_SAGOE</name>
<evidence type="ECO:0008006" key="8">
    <source>
        <dbReference type="Google" id="ProtNLM"/>
    </source>
</evidence>
<sequence length="355" mass="39661">MALELYMDLLSAPCRAVYIFSKKHDISFNFQFVDLLKVPTNDSPHARDEQAFLGEGGRKSSWDSLGSHQAPLLPGHHHSKEYIDINPLRKLPSLKDGKFVLTESMAILSYLCRKYSAPLHWYPPELHTRARVEEFMAWQHTAFQLPMKRIVWLKLLIPKITGEEVSAEKMDHAVAEVKNSLQLFEEYFLQDKMFITGDQISLADLVAVVEIMQVGEAGKAGGAAMGAVGARSECPDSMWGQQEAQNVMKQEGSQFSMLDKDSSVWEELEGEPEIGKRTLHFLEMFTDFLGVLLALPVSQSSRQTAVKLGLSGIHCAFGGTPGCGAFMWPLHAQKGDQFCLSRYWPGSTLAILHTS</sequence>
<evidence type="ECO:0000256" key="2">
    <source>
        <dbReference type="ARBA" id="ARBA00022490"/>
    </source>
</evidence>
<dbReference type="Gene3D" id="3.40.30.10">
    <property type="entry name" value="Glutaredoxin"/>
    <property type="match status" value="1"/>
</dbReference>
<dbReference type="PROSITE" id="PS50405">
    <property type="entry name" value="GST_CTER"/>
    <property type="match status" value="1"/>
</dbReference>
<evidence type="ECO:0000256" key="3">
    <source>
        <dbReference type="RuleBase" id="RU003494"/>
    </source>
</evidence>
<keyword evidence="2" id="KW-0963">Cytoplasm</keyword>
<dbReference type="PANTHER" id="PTHR43917:SF13">
    <property type="entry name" value="GLUTATHIONE S-TRANSFERASE THETA-4-RELATED"/>
    <property type="match status" value="1"/>
</dbReference>
<organism evidence="6 7">
    <name type="scientific">Saguinus oedipus</name>
    <name type="common">Cotton-top tamarin</name>
    <name type="synonym">Oedipomidas oedipus</name>
    <dbReference type="NCBI Taxonomy" id="9490"/>
    <lineage>
        <taxon>Eukaryota</taxon>
        <taxon>Metazoa</taxon>
        <taxon>Chordata</taxon>
        <taxon>Craniata</taxon>
        <taxon>Vertebrata</taxon>
        <taxon>Euteleostomi</taxon>
        <taxon>Mammalia</taxon>
        <taxon>Eutheria</taxon>
        <taxon>Euarchontoglires</taxon>
        <taxon>Primates</taxon>
        <taxon>Haplorrhini</taxon>
        <taxon>Platyrrhini</taxon>
        <taxon>Cebidae</taxon>
        <taxon>Callitrichinae</taxon>
        <taxon>Saguinus</taxon>
    </lineage>
</organism>
<dbReference type="InterPro" id="IPR036249">
    <property type="entry name" value="Thioredoxin-like_sf"/>
</dbReference>
<dbReference type="Proteomes" id="UP001266305">
    <property type="component" value="Unassembled WGS sequence"/>
</dbReference>
<evidence type="ECO:0000259" key="4">
    <source>
        <dbReference type="PROSITE" id="PS50404"/>
    </source>
</evidence>
<dbReference type="Pfam" id="PF00043">
    <property type="entry name" value="GST_C"/>
    <property type="match status" value="1"/>
</dbReference>
<gene>
    <name evidence="6" type="ORF">P7K49_002630</name>
</gene>
<evidence type="ECO:0000256" key="1">
    <source>
        <dbReference type="ARBA" id="ARBA00004496"/>
    </source>
</evidence>
<evidence type="ECO:0000313" key="7">
    <source>
        <dbReference type="Proteomes" id="UP001266305"/>
    </source>
</evidence>
<dbReference type="InterPro" id="IPR004046">
    <property type="entry name" value="GST_C"/>
</dbReference>
<dbReference type="SFLD" id="SFLDS00019">
    <property type="entry name" value="Glutathione_Transferase_(cytos"/>
    <property type="match status" value="1"/>
</dbReference>